<accession>A0A8S4QU51</accession>
<feature type="region of interest" description="Disordered" evidence="1">
    <location>
        <begin position="1"/>
        <end position="34"/>
    </location>
</feature>
<dbReference type="Proteomes" id="UP000838756">
    <property type="component" value="Unassembled WGS sequence"/>
</dbReference>
<dbReference type="EMBL" id="CAKXAJ010016562">
    <property type="protein sequence ID" value="CAH2216728.1"/>
    <property type="molecule type" value="Genomic_DNA"/>
</dbReference>
<reference evidence="2" key="1">
    <citation type="submission" date="2022-03" db="EMBL/GenBank/DDBJ databases">
        <authorList>
            <person name="Lindestad O."/>
        </authorList>
    </citation>
    <scope>NUCLEOTIDE SEQUENCE</scope>
</reference>
<keyword evidence="3" id="KW-1185">Reference proteome</keyword>
<dbReference type="AlphaFoldDB" id="A0A8S4QU51"/>
<feature type="compositionally biased region" description="Polar residues" evidence="1">
    <location>
        <begin position="1"/>
        <end position="27"/>
    </location>
</feature>
<evidence type="ECO:0000256" key="1">
    <source>
        <dbReference type="SAM" id="MobiDB-lite"/>
    </source>
</evidence>
<evidence type="ECO:0000313" key="3">
    <source>
        <dbReference type="Proteomes" id="UP000838756"/>
    </source>
</evidence>
<comment type="caution">
    <text evidence="2">The sequence shown here is derived from an EMBL/GenBank/DDBJ whole genome shotgun (WGS) entry which is preliminary data.</text>
</comment>
<organism evidence="2 3">
    <name type="scientific">Pararge aegeria aegeria</name>
    <dbReference type="NCBI Taxonomy" id="348720"/>
    <lineage>
        <taxon>Eukaryota</taxon>
        <taxon>Metazoa</taxon>
        <taxon>Ecdysozoa</taxon>
        <taxon>Arthropoda</taxon>
        <taxon>Hexapoda</taxon>
        <taxon>Insecta</taxon>
        <taxon>Pterygota</taxon>
        <taxon>Neoptera</taxon>
        <taxon>Endopterygota</taxon>
        <taxon>Lepidoptera</taxon>
        <taxon>Glossata</taxon>
        <taxon>Ditrysia</taxon>
        <taxon>Papilionoidea</taxon>
        <taxon>Nymphalidae</taxon>
        <taxon>Satyrinae</taxon>
        <taxon>Satyrini</taxon>
        <taxon>Parargina</taxon>
        <taxon>Pararge</taxon>
    </lineage>
</organism>
<feature type="non-terminal residue" evidence="2">
    <location>
        <position position="1"/>
    </location>
</feature>
<gene>
    <name evidence="2" type="primary">jg25749</name>
    <name evidence="2" type="ORF">PAEG_LOCUS4693</name>
</gene>
<protein>
    <submittedName>
        <fullName evidence="2">Jg25749 protein</fullName>
    </submittedName>
</protein>
<name>A0A8S4QU51_9NEOP</name>
<proteinExistence type="predicted"/>
<sequence>FRKQGANDSESEITQNRSRSEVSSVNKADNDVRP</sequence>
<evidence type="ECO:0000313" key="2">
    <source>
        <dbReference type="EMBL" id="CAH2216728.1"/>
    </source>
</evidence>